<dbReference type="Pfam" id="PF13640">
    <property type="entry name" value="2OG-FeII_Oxy_3"/>
    <property type="match status" value="1"/>
</dbReference>
<evidence type="ECO:0000256" key="4">
    <source>
        <dbReference type="ARBA" id="ARBA00023002"/>
    </source>
</evidence>
<evidence type="ECO:0000256" key="2">
    <source>
        <dbReference type="ARBA" id="ARBA00022723"/>
    </source>
</evidence>
<keyword evidence="8" id="KW-1185">Reference proteome</keyword>
<sequence>MASVAVHEDRSPRRRLWRSPRRVEEGELSPERAARRLAAWAEDAARQERWLASRGGGLEAPLLGAGGGILRLRDFLPLEAAENTLRVLEALPESVWSLSEQGGDANAAEHRFWSADVADVPQLAPLRGVFWRLLPTLRGEPTLPIFSCGRYGASDHIGRHNDEGDTPIFGPGNIFSRKVAAIWHLTREWQESEGGALVDLQPEGGGSISHVPIFNSLVVFEVPHWHAVSRVTAERYRYSIFGWWHQKKVAGGPG</sequence>
<accession>A0ABN9SXV5</accession>
<dbReference type="InterPro" id="IPR005123">
    <property type="entry name" value="Oxoglu/Fe-dep_dioxygenase_dom"/>
</dbReference>
<dbReference type="SMART" id="SM00702">
    <property type="entry name" value="P4Hc"/>
    <property type="match status" value="1"/>
</dbReference>
<gene>
    <name evidence="7" type="ORF">PCOR1329_LOCUS33539</name>
</gene>
<evidence type="ECO:0000259" key="6">
    <source>
        <dbReference type="PROSITE" id="PS51471"/>
    </source>
</evidence>
<dbReference type="Gene3D" id="2.60.120.620">
    <property type="entry name" value="q2cbj1_9rhob like domain"/>
    <property type="match status" value="1"/>
</dbReference>
<keyword evidence="4" id="KW-0560">Oxidoreductase</keyword>
<dbReference type="Proteomes" id="UP001189429">
    <property type="component" value="Unassembled WGS sequence"/>
</dbReference>
<dbReference type="EMBL" id="CAUYUJ010014142">
    <property type="protein sequence ID" value="CAK0837307.1"/>
    <property type="molecule type" value="Genomic_DNA"/>
</dbReference>
<keyword evidence="5" id="KW-0408">Iron</keyword>
<dbReference type="InterPro" id="IPR006620">
    <property type="entry name" value="Pro_4_hyd_alph"/>
</dbReference>
<evidence type="ECO:0000313" key="7">
    <source>
        <dbReference type="EMBL" id="CAK0837307.1"/>
    </source>
</evidence>
<evidence type="ECO:0000256" key="1">
    <source>
        <dbReference type="ARBA" id="ARBA00001961"/>
    </source>
</evidence>
<keyword evidence="2" id="KW-0479">Metal-binding</keyword>
<dbReference type="InterPro" id="IPR051842">
    <property type="entry name" value="uS12_prolyl_hydroxylase"/>
</dbReference>
<reference evidence="7" key="1">
    <citation type="submission" date="2023-10" db="EMBL/GenBank/DDBJ databases">
        <authorList>
            <person name="Chen Y."/>
            <person name="Shah S."/>
            <person name="Dougan E. K."/>
            <person name="Thang M."/>
            <person name="Chan C."/>
        </authorList>
    </citation>
    <scope>NUCLEOTIDE SEQUENCE [LARGE SCALE GENOMIC DNA]</scope>
</reference>
<dbReference type="PANTHER" id="PTHR12117:SF0">
    <property type="entry name" value="PROLYL 3-HYDROXYLASE OGFOD1"/>
    <property type="match status" value="1"/>
</dbReference>
<feature type="domain" description="Fe2OG dioxygenase" evidence="6">
    <location>
        <begin position="141"/>
        <end position="246"/>
    </location>
</feature>
<comment type="caution">
    <text evidence="7">The sequence shown here is derived from an EMBL/GenBank/DDBJ whole genome shotgun (WGS) entry which is preliminary data.</text>
</comment>
<organism evidence="7 8">
    <name type="scientific">Prorocentrum cordatum</name>
    <dbReference type="NCBI Taxonomy" id="2364126"/>
    <lineage>
        <taxon>Eukaryota</taxon>
        <taxon>Sar</taxon>
        <taxon>Alveolata</taxon>
        <taxon>Dinophyceae</taxon>
        <taxon>Prorocentrales</taxon>
        <taxon>Prorocentraceae</taxon>
        <taxon>Prorocentrum</taxon>
    </lineage>
</organism>
<evidence type="ECO:0000256" key="3">
    <source>
        <dbReference type="ARBA" id="ARBA00022964"/>
    </source>
</evidence>
<dbReference type="InterPro" id="IPR044862">
    <property type="entry name" value="Pro_4_hyd_alph_FE2OG_OXY"/>
</dbReference>
<proteinExistence type="predicted"/>
<evidence type="ECO:0000256" key="5">
    <source>
        <dbReference type="ARBA" id="ARBA00023004"/>
    </source>
</evidence>
<evidence type="ECO:0000313" key="8">
    <source>
        <dbReference type="Proteomes" id="UP001189429"/>
    </source>
</evidence>
<protein>
    <recommendedName>
        <fullName evidence="6">Fe2OG dioxygenase domain-containing protein</fullName>
    </recommendedName>
</protein>
<dbReference type="PANTHER" id="PTHR12117">
    <property type="entry name" value="HISTONE ACETYLTRANSFERASE COMPLEX"/>
    <property type="match status" value="1"/>
</dbReference>
<keyword evidence="3" id="KW-0223">Dioxygenase</keyword>
<comment type="cofactor">
    <cofactor evidence="1">
        <name>L-ascorbate</name>
        <dbReference type="ChEBI" id="CHEBI:38290"/>
    </cofactor>
</comment>
<name>A0ABN9SXV5_9DINO</name>
<dbReference type="PROSITE" id="PS51471">
    <property type="entry name" value="FE2OG_OXY"/>
    <property type="match status" value="1"/>
</dbReference>